<dbReference type="EMBL" id="JAHRIN010054277">
    <property type="protein sequence ID" value="MEQ2210734.1"/>
    <property type="molecule type" value="Genomic_DNA"/>
</dbReference>
<evidence type="ECO:0000313" key="1">
    <source>
        <dbReference type="EMBL" id="MEQ2210734.1"/>
    </source>
</evidence>
<evidence type="ECO:0000313" key="2">
    <source>
        <dbReference type="Proteomes" id="UP001434883"/>
    </source>
</evidence>
<keyword evidence="2" id="KW-1185">Reference proteome</keyword>
<gene>
    <name evidence="1" type="ORF">XENOCAPTIV_018393</name>
</gene>
<proteinExistence type="predicted"/>
<feature type="non-terminal residue" evidence="1">
    <location>
        <position position="1"/>
    </location>
</feature>
<dbReference type="Proteomes" id="UP001434883">
    <property type="component" value="Unassembled WGS sequence"/>
</dbReference>
<name>A0ABV0RRU4_9TELE</name>
<comment type="caution">
    <text evidence="1">The sequence shown here is derived from an EMBL/GenBank/DDBJ whole genome shotgun (WGS) entry which is preliminary data.</text>
</comment>
<organism evidence="1 2">
    <name type="scientific">Xenoophorus captivus</name>
    <dbReference type="NCBI Taxonomy" id="1517983"/>
    <lineage>
        <taxon>Eukaryota</taxon>
        <taxon>Metazoa</taxon>
        <taxon>Chordata</taxon>
        <taxon>Craniata</taxon>
        <taxon>Vertebrata</taxon>
        <taxon>Euteleostomi</taxon>
        <taxon>Actinopterygii</taxon>
        <taxon>Neopterygii</taxon>
        <taxon>Teleostei</taxon>
        <taxon>Neoteleostei</taxon>
        <taxon>Acanthomorphata</taxon>
        <taxon>Ovalentaria</taxon>
        <taxon>Atherinomorphae</taxon>
        <taxon>Cyprinodontiformes</taxon>
        <taxon>Goodeidae</taxon>
        <taxon>Xenoophorus</taxon>
    </lineage>
</organism>
<accession>A0ABV0RRU4</accession>
<reference evidence="1 2" key="1">
    <citation type="submission" date="2021-06" db="EMBL/GenBank/DDBJ databases">
        <authorList>
            <person name="Palmer J.M."/>
        </authorList>
    </citation>
    <scope>NUCLEOTIDE SEQUENCE [LARGE SCALE GENOMIC DNA]</scope>
    <source>
        <strain evidence="1 2">XC_2019</strain>
        <tissue evidence="1">Muscle</tissue>
    </source>
</reference>
<sequence>SLNAPQDGGILPVEVQMDDALSVVDRLRRPFLEKTRPFVLVDGQRRSLAEAVQVRAAKALVLLVSLAVWDEVSTGLFWC</sequence>
<protein>
    <submittedName>
        <fullName evidence="1">Uncharacterized protein</fullName>
    </submittedName>
</protein>